<protein>
    <submittedName>
        <fullName evidence="1">Uncharacterized protein</fullName>
    </submittedName>
</protein>
<gene>
    <name evidence="1" type="ORF">CEPIT_LOCUS28120</name>
</gene>
<comment type="caution">
    <text evidence="1">The sequence shown here is derived from an EMBL/GenBank/DDBJ whole genome shotgun (WGS) entry which is preliminary data.</text>
</comment>
<proteinExistence type="predicted"/>
<reference evidence="1" key="1">
    <citation type="submission" date="2022-07" db="EMBL/GenBank/DDBJ databases">
        <authorList>
            <person name="Macas J."/>
            <person name="Novak P."/>
            <person name="Neumann P."/>
        </authorList>
    </citation>
    <scope>NUCLEOTIDE SEQUENCE</scope>
</reference>
<name>A0AAV0EVB9_9ASTE</name>
<evidence type="ECO:0000313" key="2">
    <source>
        <dbReference type="Proteomes" id="UP001152523"/>
    </source>
</evidence>
<dbReference type="Proteomes" id="UP001152523">
    <property type="component" value="Unassembled WGS sequence"/>
</dbReference>
<keyword evidence="2" id="KW-1185">Reference proteome</keyword>
<dbReference type="AlphaFoldDB" id="A0AAV0EVB9"/>
<organism evidence="1 2">
    <name type="scientific">Cuscuta epithymum</name>
    <dbReference type="NCBI Taxonomy" id="186058"/>
    <lineage>
        <taxon>Eukaryota</taxon>
        <taxon>Viridiplantae</taxon>
        <taxon>Streptophyta</taxon>
        <taxon>Embryophyta</taxon>
        <taxon>Tracheophyta</taxon>
        <taxon>Spermatophyta</taxon>
        <taxon>Magnoliopsida</taxon>
        <taxon>eudicotyledons</taxon>
        <taxon>Gunneridae</taxon>
        <taxon>Pentapetalae</taxon>
        <taxon>asterids</taxon>
        <taxon>lamiids</taxon>
        <taxon>Solanales</taxon>
        <taxon>Convolvulaceae</taxon>
        <taxon>Cuscuteae</taxon>
        <taxon>Cuscuta</taxon>
        <taxon>Cuscuta subgen. Cuscuta</taxon>
    </lineage>
</organism>
<accession>A0AAV0EVB9</accession>
<evidence type="ECO:0000313" key="1">
    <source>
        <dbReference type="EMBL" id="CAH9127185.1"/>
    </source>
</evidence>
<sequence>MDAFQEYFEELTMQQEEIDARVLFPPESDFSKVCSCNECCEQIKYLKEFEADLRSRAALAKARVDEVDPNVNLIMSLVSAFDGTVKLWGFLFTNLQRLDKKTVGILEINRMKSADDMKKIYFEILQKLVGVNFIGDDDVQDLENSLTDCAAKYAVYADILSLKHEIEVACYHYGDTKFKDLVHILKEFEGIEENHEEDKRLAEEEERPLDVSISESHIVNQIKCLQKLPVDEICQEIEKAMPIIDPKYVNLICKEYNDIVETCTKMIVIRRQFWKQYERNVSLTGNMDPEKHSWSGLKKTLHSLRQQADCFNELLKTSEQDVTPC</sequence>
<dbReference type="EMBL" id="CAMAPF010000945">
    <property type="protein sequence ID" value="CAH9127185.1"/>
    <property type="molecule type" value="Genomic_DNA"/>
</dbReference>